<dbReference type="AlphaFoldDB" id="A0AA37KLZ3"/>
<organism evidence="2 3">
    <name type="scientific">Phocaeicola dorei</name>
    <dbReference type="NCBI Taxonomy" id="357276"/>
    <lineage>
        <taxon>Bacteria</taxon>
        <taxon>Pseudomonadati</taxon>
        <taxon>Bacteroidota</taxon>
        <taxon>Bacteroidia</taxon>
        <taxon>Bacteroidales</taxon>
        <taxon>Bacteroidaceae</taxon>
        <taxon>Phocaeicola</taxon>
    </lineage>
</organism>
<feature type="coiled-coil region" evidence="1">
    <location>
        <begin position="49"/>
        <end position="76"/>
    </location>
</feature>
<accession>A0AA37KLZ3</accession>
<evidence type="ECO:0000313" key="3">
    <source>
        <dbReference type="Proteomes" id="UP001055104"/>
    </source>
</evidence>
<name>A0AA37KLZ3_9BACT</name>
<proteinExistence type="predicted"/>
<reference evidence="2" key="1">
    <citation type="submission" date="2022-01" db="EMBL/GenBank/DDBJ databases">
        <title>Novel bile acid biosynthetic pathways are enriched in the microbiome of centenarians.</title>
        <authorList>
            <person name="Sato Y."/>
            <person name="Atarashi K."/>
            <person name="Plichta R.D."/>
            <person name="Arai Y."/>
            <person name="Sasajima S."/>
            <person name="Kearney M.S."/>
            <person name="Suda W."/>
            <person name="Takeshita K."/>
            <person name="Sasaki T."/>
            <person name="Okamoto S."/>
            <person name="Skelly N.A."/>
            <person name="Okamura Y."/>
            <person name="Vlamakis H."/>
            <person name="Li Y."/>
            <person name="Tanoue T."/>
            <person name="Takei H."/>
            <person name="Nittono H."/>
            <person name="Narushima S."/>
            <person name="Irie J."/>
            <person name="Itoh H."/>
            <person name="Moriya K."/>
            <person name="Sugiura Y."/>
            <person name="Suematsu M."/>
            <person name="Moritoki N."/>
            <person name="Shibata S."/>
            <person name="Littman R.D."/>
            <person name="Fischbach A.M."/>
            <person name="Uwamino Y."/>
            <person name="Inoue T."/>
            <person name="Honda A."/>
            <person name="Hattori M."/>
            <person name="Murai T."/>
            <person name="Xavier J.R."/>
            <person name="Hirose N."/>
            <person name="Honda K."/>
        </authorList>
    </citation>
    <scope>NUCLEOTIDE SEQUENCE</scope>
    <source>
        <strain evidence="2">CE91-St7</strain>
    </source>
</reference>
<sequence length="222" mass="24127">MWKPTFLLCNQNIFNTKTPYWVSKGTIIIFMKKYVLMLMSFFMMVCSANAQIKDDIQKSKERAAKLQTLCDDYKASGNANVDGYGDAVKNAAILAIANSVQLENMYKRQIGETQDGVTDVTITKPTLDEWVTFAATVAGEAASIKTATDKVQAAANEAKKMAEEASKQKNPMKAAKAVKTAKAATVVVEFGNIATPILVEESAAQAKAVKEIIETLKSGKNL</sequence>
<dbReference type="Proteomes" id="UP001055104">
    <property type="component" value="Unassembled WGS sequence"/>
</dbReference>
<dbReference type="RefSeq" id="WP_244058001.1">
    <property type="nucleotide sequence ID" value="NZ_BQOA01000001.1"/>
</dbReference>
<evidence type="ECO:0000256" key="1">
    <source>
        <dbReference type="SAM" id="Coils"/>
    </source>
</evidence>
<protein>
    <submittedName>
        <fullName evidence="2">Uncharacterized protein</fullName>
    </submittedName>
</protein>
<dbReference type="EMBL" id="BQOB01000001">
    <property type="protein sequence ID" value="GKH81199.1"/>
    <property type="molecule type" value="Genomic_DNA"/>
</dbReference>
<comment type="caution">
    <text evidence="2">The sequence shown here is derived from an EMBL/GenBank/DDBJ whole genome shotgun (WGS) entry which is preliminary data.</text>
</comment>
<keyword evidence="1" id="KW-0175">Coiled coil</keyword>
<evidence type="ECO:0000313" key="2">
    <source>
        <dbReference type="EMBL" id="GKH81199.1"/>
    </source>
</evidence>
<gene>
    <name evidence="2" type="ORF">CE91St7_20830</name>
</gene>